<reference evidence="3 4" key="1">
    <citation type="journal article" date="2020" name="Microorganisms">
        <title>Osmotic Adaptation and Compatible Solute Biosynthesis of Phototrophic Bacteria as Revealed from Genome Analyses.</title>
        <authorList>
            <person name="Imhoff J.F."/>
            <person name="Rahn T."/>
            <person name="Kunzel S."/>
            <person name="Keller A."/>
            <person name="Neulinger S.C."/>
        </authorList>
    </citation>
    <scope>NUCLEOTIDE SEQUENCE [LARGE SCALE GENOMIC DNA]</scope>
    <source>
        <strain evidence="3 4">DSM 9895</strain>
    </source>
</reference>
<protein>
    <submittedName>
        <fullName evidence="3">Uncharacterized protein</fullName>
    </submittedName>
</protein>
<gene>
    <name evidence="3" type="ORF">CKO28_20115</name>
</gene>
<keyword evidence="2" id="KW-0812">Transmembrane</keyword>
<evidence type="ECO:0000313" key="3">
    <source>
        <dbReference type="EMBL" id="MBK1670332.1"/>
    </source>
</evidence>
<evidence type="ECO:0000256" key="1">
    <source>
        <dbReference type="SAM" id="MobiDB-lite"/>
    </source>
</evidence>
<organism evidence="3 4">
    <name type="scientific">Rhodovibrio sodomensis</name>
    <dbReference type="NCBI Taxonomy" id="1088"/>
    <lineage>
        <taxon>Bacteria</taxon>
        <taxon>Pseudomonadati</taxon>
        <taxon>Pseudomonadota</taxon>
        <taxon>Alphaproteobacteria</taxon>
        <taxon>Rhodospirillales</taxon>
        <taxon>Rhodovibrionaceae</taxon>
        <taxon>Rhodovibrio</taxon>
    </lineage>
</organism>
<comment type="caution">
    <text evidence="3">The sequence shown here is derived from an EMBL/GenBank/DDBJ whole genome shotgun (WGS) entry which is preliminary data.</text>
</comment>
<name>A0ABS1DIN9_9PROT</name>
<keyword evidence="2" id="KW-0472">Membrane</keyword>
<proteinExistence type="predicted"/>
<dbReference type="RefSeq" id="WP_200342694.1">
    <property type="nucleotide sequence ID" value="NZ_NRRL01000088.1"/>
</dbReference>
<accession>A0ABS1DIN9</accession>
<dbReference type="EMBL" id="NRRL01000088">
    <property type="protein sequence ID" value="MBK1670332.1"/>
    <property type="molecule type" value="Genomic_DNA"/>
</dbReference>
<feature type="transmembrane region" description="Helical" evidence="2">
    <location>
        <begin position="42"/>
        <end position="60"/>
    </location>
</feature>
<keyword evidence="2" id="KW-1133">Transmembrane helix</keyword>
<dbReference type="Proteomes" id="UP001296873">
    <property type="component" value="Unassembled WGS sequence"/>
</dbReference>
<keyword evidence="4" id="KW-1185">Reference proteome</keyword>
<evidence type="ECO:0000313" key="4">
    <source>
        <dbReference type="Proteomes" id="UP001296873"/>
    </source>
</evidence>
<feature type="region of interest" description="Disordered" evidence="1">
    <location>
        <begin position="1"/>
        <end position="22"/>
    </location>
</feature>
<evidence type="ECO:0000256" key="2">
    <source>
        <dbReference type="SAM" id="Phobius"/>
    </source>
</evidence>
<sequence>MLDGHLTPGGEDGLRTRRQPPRSAWAKAKIRLLEYWDYPPAALFWLILTAGTITVLKVAGL</sequence>